<dbReference type="InterPro" id="IPR039884">
    <property type="entry name" value="R3HC1/R3HCL"/>
</dbReference>
<dbReference type="InterPro" id="IPR019734">
    <property type="entry name" value="TPR_rpt"/>
</dbReference>
<dbReference type="Proteomes" id="UP000239649">
    <property type="component" value="Unassembled WGS sequence"/>
</dbReference>
<keyword evidence="4" id="KW-1185">Reference proteome</keyword>
<feature type="repeat" description="TPR" evidence="1">
    <location>
        <begin position="7"/>
        <end position="40"/>
    </location>
</feature>
<proteinExistence type="predicted"/>
<dbReference type="EMBL" id="LHPF02000005">
    <property type="protein sequence ID" value="PSC74313.1"/>
    <property type="molecule type" value="Genomic_DNA"/>
</dbReference>
<keyword evidence="1" id="KW-0802">TPR repeat</keyword>
<sequence length="276" mass="28857">MAEPCDAALLSDLAALKLEQGDADGAQELFRKALEQRQQDGADAEAGAPASAAADAEEQDDSWEAWDEATVPVALPPPPKPPAAAADSWEAVSAAAAAAAPRSRGAAAPAGPAAADFGGSDDAPLQFGGGHVLEFYGLTPAVRTQHLEEFMERHARGHAAPPTLKWVDDCHAAVVCPDPAAARQLLAAATARGGGEFQLRSYADAGSGTRRLPGSELLPPKPRPKTSAAVARRLIGGALNMKLRDRDAEQQLTAARRQQRQEREEREQAAEAAWDG</sequence>
<feature type="compositionally biased region" description="Low complexity" evidence="2">
    <location>
        <begin position="41"/>
        <end position="54"/>
    </location>
</feature>
<protein>
    <submittedName>
        <fullName evidence="3">Coiled-coil domain-containing R3HCC1L</fullName>
    </submittedName>
</protein>
<evidence type="ECO:0000256" key="1">
    <source>
        <dbReference type="PROSITE-ProRule" id="PRU00339"/>
    </source>
</evidence>
<dbReference type="AlphaFoldDB" id="A0A2P6VJP6"/>
<evidence type="ECO:0000313" key="4">
    <source>
        <dbReference type="Proteomes" id="UP000239649"/>
    </source>
</evidence>
<evidence type="ECO:0000313" key="3">
    <source>
        <dbReference type="EMBL" id="PSC74313.1"/>
    </source>
</evidence>
<feature type="region of interest" description="Disordered" evidence="2">
    <location>
        <begin position="241"/>
        <end position="276"/>
    </location>
</feature>
<reference evidence="3 4" key="1">
    <citation type="journal article" date="2018" name="Plant J.">
        <title>Genome sequences of Chlorella sorokiniana UTEX 1602 and Micractinium conductrix SAG 241.80: implications to maltose excretion by a green alga.</title>
        <authorList>
            <person name="Arriola M.B."/>
            <person name="Velmurugan N."/>
            <person name="Zhang Y."/>
            <person name="Plunkett M.H."/>
            <person name="Hondzo H."/>
            <person name="Barney B.M."/>
        </authorList>
    </citation>
    <scope>NUCLEOTIDE SEQUENCE [LARGE SCALE GENOMIC DNA]</scope>
    <source>
        <strain evidence="3 4">SAG 241.80</strain>
    </source>
</reference>
<accession>A0A2P6VJP6</accession>
<gene>
    <name evidence="3" type="ORF">C2E20_2714</name>
</gene>
<dbReference type="PANTHER" id="PTHR21678:SF0">
    <property type="entry name" value="C3H1-TYPE DOMAIN-CONTAINING PROTEIN"/>
    <property type="match status" value="1"/>
</dbReference>
<evidence type="ECO:0000256" key="2">
    <source>
        <dbReference type="SAM" id="MobiDB-lite"/>
    </source>
</evidence>
<feature type="region of interest" description="Disordered" evidence="2">
    <location>
        <begin position="35"/>
        <end position="63"/>
    </location>
</feature>
<dbReference type="PANTHER" id="PTHR21678">
    <property type="entry name" value="GROWTH INHIBITION AND DIFFERENTIATION RELATED PROTEIN 88"/>
    <property type="match status" value="1"/>
</dbReference>
<comment type="caution">
    <text evidence="3">The sequence shown here is derived from an EMBL/GenBank/DDBJ whole genome shotgun (WGS) entry which is preliminary data.</text>
</comment>
<name>A0A2P6VJP6_9CHLO</name>
<organism evidence="3 4">
    <name type="scientific">Micractinium conductrix</name>
    <dbReference type="NCBI Taxonomy" id="554055"/>
    <lineage>
        <taxon>Eukaryota</taxon>
        <taxon>Viridiplantae</taxon>
        <taxon>Chlorophyta</taxon>
        <taxon>core chlorophytes</taxon>
        <taxon>Trebouxiophyceae</taxon>
        <taxon>Chlorellales</taxon>
        <taxon>Chlorellaceae</taxon>
        <taxon>Chlorella clade</taxon>
        <taxon>Micractinium</taxon>
    </lineage>
</organism>
<dbReference type="PROSITE" id="PS50005">
    <property type="entry name" value="TPR"/>
    <property type="match status" value="1"/>
</dbReference>
<dbReference type="OrthoDB" id="5418203at2759"/>
<feature type="region of interest" description="Disordered" evidence="2">
    <location>
        <begin position="204"/>
        <end position="228"/>
    </location>
</feature>
<feature type="compositionally biased region" description="Basic and acidic residues" evidence="2">
    <location>
        <begin position="259"/>
        <end position="269"/>
    </location>
</feature>